<feature type="domain" description="GmrSD restriction endonucleases N-terminal" evidence="1">
    <location>
        <begin position="13"/>
        <end position="255"/>
    </location>
</feature>
<accession>E2S463</accession>
<evidence type="ECO:0000313" key="2">
    <source>
        <dbReference type="EMBL" id="EFQ80149.1"/>
    </source>
</evidence>
<reference evidence="2 3" key="1">
    <citation type="submission" date="2010-08" db="EMBL/GenBank/DDBJ databases">
        <authorList>
            <person name="Muzny D."/>
            <person name="Qin X."/>
            <person name="Buhay C."/>
            <person name="Dugan-Rocha S."/>
            <person name="Ding Y."/>
            <person name="Chen G."/>
            <person name="Hawes A."/>
            <person name="Holder M."/>
            <person name="Jhangiani S."/>
            <person name="Johnson A."/>
            <person name="Khan Z."/>
            <person name="Li Z."/>
            <person name="Liu W."/>
            <person name="Liu X."/>
            <person name="Perez L."/>
            <person name="Shen H."/>
            <person name="Wang Q."/>
            <person name="Watt J."/>
            <person name="Xi L."/>
            <person name="Xin Y."/>
            <person name="Zhou J."/>
            <person name="Deng J."/>
            <person name="Jiang H."/>
            <person name="Liu Y."/>
            <person name="Qu J."/>
            <person name="Song X.-Z."/>
            <person name="Zhang L."/>
            <person name="Villasana D."/>
            <person name="Johnson A."/>
            <person name="Liu J."/>
            <person name="Liyanage D."/>
            <person name="Lorensuhewa L."/>
            <person name="Robinson T."/>
            <person name="Song A."/>
            <person name="Song B.-B."/>
            <person name="Dinh H."/>
            <person name="Thornton R."/>
            <person name="Coyle M."/>
            <person name="Francisco L."/>
            <person name="Jackson L."/>
            <person name="Javaid M."/>
            <person name="Korchina V."/>
            <person name="Kovar C."/>
            <person name="Mata R."/>
            <person name="Mathew T."/>
            <person name="Ngo R."/>
            <person name="Nguyen L."/>
            <person name="Nguyen N."/>
            <person name="Okwuonu G."/>
            <person name="Ongeri F."/>
            <person name="Pham C."/>
            <person name="Simmons D."/>
            <person name="Wilczek-Boney K."/>
            <person name="Hale W."/>
            <person name="Jakkamsetti A."/>
            <person name="Pham P."/>
            <person name="Ruth R."/>
            <person name="San Lucas F."/>
            <person name="Warren J."/>
            <person name="Zhang J."/>
            <person name="Zhao Z."/>
            <person name="Zhou C."/>
            <person name="Zhu D."/>
            <person name="Lee S."/>
            <person name="Bess C."/>
            <person name="Blankenburg K."/>
            <person name="Forbes L."/>
            <person name="Fu Q."/>
            <person name="Gubbala S."/>
            <person name="Hirani K."/>
            <person name="Jayaseelan J.C."/>
            <person name="Lara F."/>
            <person name="Munidasa M."/>
            <person name="Palculict T."/>
            <person name="Patil S."/>
            <person name="Pu L.-L."/>
            <person name="Saada N."/>
            <person name="Tang L."/>
            <person name="Weissenberger G."/>
            <person name="Zhu Y."/>
            <person name="Hemphill L."/>
            <person name="Shang Y."/>
            <person name="Youmans B."/>
            <person name="Ayvaz T."/>
            <person name="Ross M."/>
            <person name="Santibanez J."/>
            <person name="Aqrawi P."/>
            <person name="Gross S."/>
            <person name="Joshi V."/>
            <person name="Fowler G."/>
            <person name="Nazareth L."/>
            <person name="Reid J."/>
            <person name="Worley K."/>
            <person name="Petrosino J."/>
            <person name="Highlander S."/>
            <person name="Gibbs R."/>
        </authorList>
    </citation>
    <scope>NUCLEOTIDE SEQUENCE [LARGE SCALE GENOMIC DNA]</scope>
    <source>
        <strain evidence="2 3">ATCC 33035</strain>
    </source>
</reference>
<name>E2S463_9CORY</name>
<dbReference type="PANTHER" id="PTHR37292:SF2">
    <property type="entry name" value="DUF262 DOMAIN-CONTAINING PROTEIN"/>
    <property type="match status" value="1"/>
</dbReference>
<comment type="caution">
    <text evidence="2">The sequence shown here is derived from an EMBL/GenBank/DDBJ whole genome shotgun (WGS) entry which is preliminary data.</text>
</comment>
<keyword evidence="3" id="KW-1185">Reference proteome</keyword>
<evidence type="ECO:0000313" key="3">
    <source>
        <dbReference type="Proteomes" id="UP000003020"/>
    </source>
</evidence>
<dbReference type="Proteomes" id="UP000003020">
    <property type="component" value="Unassembled WGS sequence"/>
</dbReference>
<gene>
    <name evidence="2" type="ORF">HMPREF0305_11315</name>
</gene>
<dbReference type="PANTHER" id="PTHR37292">
    <property type="entry name" value="VNG6097C"/>
    <property type="match status" value="1"/>
</dbReference>
<protein>
    <recommendedName>
        <fullName evidence="1">GmrSD restriction endonucleases N-terminal domain-containing protein</fullName>
    </recommendedName>
</protein>
<organism evidence="2 3">
    <name type="scientific">Corynebacterium pseudogenitalium ATCC 33035</name>
    <dbReference type="NCBI Taxonomy" id="525264"/>
    <lineage>
        <taxon>Bacteria</taxon>
        <taxon>Bacillati</taxon>
        <taxon>Actinomycetota</taxon>
        <taxon>Actinomycetes</taxon>
        <taxon>Mycobacteriales</taxon>
        <taxon>Corynebacteriaceae</taxon>
        <taxon>Corynebacterium</taxon>
    </lineage>
</organism>
<dbReference type="AlphaFoldDB" id="E2S463"/>
<dbReference type="eggNOG" id="COG3472">
    <property type="taxonomic scope" value="Bacteria"/>
</dbReference>
<dbReference type="EMBL" id="ABYQ02000011">
    <property type="protein sequence ID" value="EFQ80149.1"/>
    <property type="molecule type" value="Genomic_DNA"/>
</dbReference>
<dbReference type="eggNOG" id="COG1479">
    <property type="taxonomic scope" value="Bacteria"/>
</dbReference>
<dbReference type="HOGENOM" id="CLU_021082_0_0_11"/>
<dbReference type="Pfam" id="PF03235">
    <property type="entry name" value="GmrSD_N"/>
    <property type="match status" value="1"/>
</dbReference>
<sequence>MRAMGFTTPSYDLKDLFARIDRGDIQLPDFQRSYAWDEDRIRSLIVSVLRGYPIGALMALDTRNEKMRFRPRALAGAPDTGVDPGLLLLDGQQRLTTLFHCFNGEGFVDTTDFRKKKIHRRFFIDIRAAVRGNLMPDDAIFAVNQDGKICSHFAPAIESEILTREDALENMCIPVASLLSEDGVGMLFELAATKQEYSAELAAFNNRIIRPLSGYDLPMIRLSRETERAGIGSIFAQANSAGLQMDVFDLLTAVFASEDPSFHLAADWQEVEKDLRKSPALDGIGRTEFLSAVSLLVSGEKGCAGGQREDILKLSLAEYKSAANDLRITFREVSEFLAERCILSMDQVPFNEQIVPLAVIIARLAKRGGALSTEQSWNRINQWFWCGVFGELYGSSAVQLRAARDVDEVTEWVAGATDETPKTVADATFRESRLLSVDGKDGVWHGLYALLMARGAKDWRTGKAFTRHTFEELKPGFFPVFPLNWCKRHGVDPVLAESVMNYTPMGKRTEVVLDGFAPNRYLPRVQSKSIMEDAQFDEVLASHEMNLEYLRASQPREFLADRRHRFLGIVEYALGKPVIRDVDEANLFGGEEGPQAFDR</sequence>
<dbReference type="InterPro" id="IPR004919">
    <property type="entry name" value="GmrSD_N"/>
</dbReference>
<proteinExistence type="predicted"/>
<evidence type="ECO:0000259" key="1">
    <source>
        <dbReference type="Pfam" id="PF03235"/>
    </source>
</evidence>